<feature type="non-terminal residue" evidence="1">
    <location>
        <position position="100"/>
    </location>
</feature>
<feature type="non-terminal residue" evidence="1">
    <location>
        <position position="1"/>
    </location>
</feature>
<organism evidence="1">
    <name type="scientific">Cuerna arida</name>
    <dbReference type="NCBI Taxonomy" id="1464854"/>
    <lineage>
        <taxon>Eukaryota</taxon>
        <taxon>Metazoa</taxon>
        <taxon>Ecdysozoa</taxon>
        <taxon>Arthropoda</taxon>
        <taxon>Hexapoda</taxon>
        <taxon>Insecta</taxon>
        <taxon>Pterygota</taxon>
        <taxon>Neoptera</taxon>
        <taxon>Paraneoptera</taxon>
        <taxon>Hemiptera</taxon>
        <taxon>Auchenorrhyncha</taxon>
        <taxon>Membracoidea</taxon>
        <taxon>Cicadellidae</taxon>
        <taxon>Cicadellinae</taxon>
        <taxon>Proconiini</taxon>
        <taxon>Cuerna</taxon>
    </lineage>
</organism>
<gene>
    <name evidence="1" type="ORF">g.46459</name>
</gene>
<protein>
    <submittedName>
        <fullName evidence="1">Uncharacterized protein</fullName>
    </submittedName>
</protein>
<dbReference type="AlphaFoldDB" id="A0A1B6H3X2"/>
<accession>A0A1B6H3X2</accession>
<proteinExistence type="predicted"/>
<name>A0A1B6H3X2_9HEMI</name>
<reference evidence="1" key="1">
    <citation type="submission" date="2015-11" db="EMBL/GenBank/DDBJ databases">
        <title>De novo transcriptome assembly of four potential Pierce s Disease insect vectors from Arizona vineyards.</title>
        <authorList>
            <person name="Tassone E.E."/>
        </authorList>
    </citation>
    <scope>NUCLEOTIDE SEQUENCE</scope>
</reference>
<evidence type="ECO:0000313" key="1">
    <source>
        <dbReference type="EMBL" id="JAS69381.1"/>
    </source>
</evidence>
<dbReference type="EMBL" id="GECZ01000388">
    <property type="protein sequence ID" value="JAS69381.1"/>
    <property type="molecule type" value="Transcribed_RNA"/>
</dbReference>
<sequence length="100" mass="11317">TESENSDLDDSKSKLDMDEPWIMTVKAPYGLKQSVDDVISNHSLNHNNNEAKLVQQQQQNGSNRALGRSPTKEAIIANQKTDRFEKSIDESIKIELVFDE</sequence>